<dbReference type="RefSeq" id="XP_012202560.1">
    <property type="nucleotide sequence ID" value="XM_012347170.1"/>
</dbReference>
<name>A0A067C830_SAPPC</name>
<dbReference type="VEuPathDB" id="FungiDB:SPRG_20464"/>
<dbReference type="Proteomes" id="UP000030745">
    <property type="component" value="Unassembled WGS sequence"/>
</dbReference>
<dbReference type="KEGG" id="spar:SPRG_20464"/>
<accession>A0A067C830</accession>
<evidence type="ECO:0000313" key="2">
    <source>
        <dbReference type="Proteomes" id="UP000030745"/>
    </source>
</evidence>
<proteinExistence type="predicted"/>
<reference evidence="1 2" key="1">
    <citation type="journal article" date="2013" name="PLoS Genet.">
        <title>Distinctive expansion of potential virulence genes in the genome of the oomycete fish pathogen Saprolegnia parasitica.</title>
        <authorList>
            <person name="Jiang R.H."/>
            <person name="de Bruijn I."/>
            <person name="Haas B.J."/>
            <person name="Belmonte R."/>
            <person name="Lobach L."/>
            <person name="Christie J."/>
            <person name="van den Ackerveken G."/>
            <person name="Bottin A."/>
            <person name="Bulone V."/>
            <person name="Diaz-Moreno S.M."/>
            <person name="Dumas B."/>
            <person name="Fan L."/>
            <person name="Gaulin E."/>
            <person name="Govers F."/>
            <person name="Grenville-Briggs L.J."/>
            <person name="Horner N.R."/>
            <person name="Levin J.Z."/>
            <person name="Mammella M."/>
            <person name="Meijer H.J."/>
            <person name="Morris P."/>
            <person name="Nusbaum C."/>
            <person name="Oome S."/>
            <person name="Phillips A.J."/>
            <person name="van Rooyen D."/>
            <person name="Rzeszutek E."/>
            <person name="Saraiva M."/>
            <person name="Secombes C.J."/>
            <person name="Seidl M.F."/>
            <person name="Snel B."/>
            <person name="Stassen J.H."/>
            <person name="Sykes S."/>
            <person name="Tripathy S."/>
            <person name="van den Berg H."/>
            <person name="Vega-Arreguin J.C."/>
            <person name="Wawra S."/>
            <person name="Young S.K."/>
            <person name="Zeng Q."/>
            <person name="Dieguez-Uribeondo J."/>
            <person name="Russ C."/>
            <person name="Tyler B.M."/>
            <person name="van West P."/>
        </authorList>
    </citation>
    <scope>NUCLEOTIDE SEQUENCE [LARGE SCALE GENOMIC DNA]</scope>
    <source>
        <strain evidence="1 2">CBS 223.65</strain>
    </source>
</reference>
<dbReference type="GeneID" id="24141585"/>
<evidence type="ECO:0000313" key="1">
    <source>
        <dbReference type="EMBL" id="KDO26653.1"/>
    </source>
</evidence>
<organism evidence="1 2">
    <name type="scientific">Saprolegnia parasitica (strain CBS 223.65)</name>
    <dbReference type="NCBI Taxonomy" id="695850"/>
    <lineage>
        <taxon>Eukaryota</taxon>
        <taxon>Sar</taxon>
        <taxon>Stramenopiles</taxon>
        <taxon>Oomycota</taxon>
        <taxon>Saprolegniomycetes</taxon>
        <taxon>Saprolegniales</taxon>
        <taxon>Saprolegniaceae</taxon>
        <taxon>Saprolegnia</taxon>
    </lineage>
</organism>
<dbReference type="OrthoDB" id="72203at2759"/>
<sequence length="76" mass="8360">MLSGVHHVMGHELKSLEQYVTQGLAGLPKLTAEAPTKIAYHTCSSYHSKCSSLLRQVLSHVGQYSPKHCKLISDVQ</sequence>
<gene>
    <name evidence="1" type="ORF">SPRG_20464</name>
</gene>
<protein>
    <submittedName>
        <fullName evidence="1">Uncharacterized protein</fullName>
    </submittedName>
</protein>
<keyword evidence="2" id="KW-1185">Reference proteome</keyword>
<dbReference type="STRING" id="695850.A0A067C830"/>
<dbReference type="EMBL" id="KK583222">
    <property type="protein sequence ID" value="KDO26653.1"/>
    <property type="molecule type" value="Genomic_DNA"/>
</dbReference>
<dbReference type="AlphaFoldDB" id="A0A067C830"/>